<keyword evidence="2" id="KW-0819">tRNA processing</keyword>
<dbReference type="eggNOG" id="KOG2594">
    <property type="taxonomic scope" value="Eukaryota"/>
</dbReference>
<keyword evidence="1" id="KW-0963">Cytoplasm</keyword>
<proteinExistence type="predicted"/>
<dbReference type="PANTHER" id="PTHR20882">
    <property type="entry name" value="CYTOPLASMIC TRNA 2-THIOLATION PROTEIN 2"/>
    <property type="match status" value="1"/>
</dbReference>
<dbReference type="GO" id="GO:0000049">
    <property type="term" value="F:tRNA binding"/>
    <property type="evidence" value="ECO:0007669"/>
    <property type="project" value="InterPro"/>
</dbReference>
<evidence type="ECO:0000256" key="1">
    <source>
        <dbReference type="ARBA" id="ARBA00022490"/>
    </source>
</evidence>
<evidence type="ECO:0000313" key="3">
    <source>
        <dbReference type="EMBL" id="EXB38239.1"/>
    </source>
</evidence>
<dbReference type="PANTHER" id="PTHR20882:SF14">
    <property type="entry name" value="CYTOPLASMIC TRNA 2-THIOLATION PROTEIN 2"/>
    <property type="match status" value="1"/>
</dbReference>
<keyword evidence="4" id="KW-1185">Reference proteome</keyword>
<sequence length="331" mass="36385">MACSASTCQSNCYRNEEHEDESSLPSPKSIANNGNHHGLCFKCKTNRPMSSSSGDGERFCGDCFRSNLFSKFRQAVTSNAMITPTDNVLVAFSGGASSRVALQFVHEMQQRAQKNFEASMDRSLPVFGVGVAFVDESAICSVPSCEVSQGFEEIRDIVSNLAPPTKELLIVPIESVCSSESNDGKDQLRKLLDAVTDATGKEDLQAHLRMLSLQKVQTVRLKEQYFSGESTVRNEYGDADILFLLQVASENGYNRLVLGSCTLRIACHVILATVKGKGYSLPADIQYVDARWNVPVVLPLRDCLAAELNMLCHLDGDKPNCHDPKDRGRDY</sequence>
<protein>
    <recommendedName>
        <fullName evidence="5">Cytoplasmic tRNA 2-thiolation protein 2</fullName>
    </recommendedName>
</protein>
<dbReference type="InterPro" id="IPR014729">
    <property type="entry name" value="Rossmann-like_a/b/a_fold"/>
</dbReference>
<dbReference type="Gene3D" id="3.40.50.620">
    <property type="entry name" value="HUPs"/>
    <property type="match status" value="1"/>
</dbReference>
<evidence type="ECO:0008006" key="5">
    <source>
        <dbReference type="Google" id="ProtNLM"/>
    </source>
</evidence>
<dbReference type="GO" id="GO:0002143">
    <property type="term" value="P:tRNA wobble position uridine thiolation"/>
    <property type="evidence" value="ECO:0007669"/>
    <property type="project" value="TreeGrafter"/>
</dbReference>
<reference evidence="4" key="1">
    <citation type="submission" date="2013-01" db="EMBL/GenBank/DDBJ databases">
        <title>Draft Genome Sequence of a Mulberry Tree, Morus notabilis C.K. Schneid.</title>
        <authorList>
            <person name="He N."/>
            <person name="Zhao S."/>
        </authorList>
    </citation>
    <scope>NUCLEOTIDE SEQUENCE</scope>
</reference>
<gene>
    <name evidence="3" type="ORF">L484_001854</name>
</gene>
<dbReference type="SUPFAM" id="SSF52402">
    <property type="entry name" value="Adenine nucleotide alpha hydrolases-like"/>
    <property type="match status" value="1"/>
</dbReference>
<dbReference type="AlphaFoldDB" id="W9QIV0"/>
<name>W9QIV0_9ROSA</name>
<accession>W9QIV0</accession>
<dbReference type="GO" id="GO:0005829">
    <property type="term" value="C:cytosol"/>
    <property type="evidence" value="ECO:0007669"/>
    <property type="project" value="TreeGrafter"/>
</dbReference>
<dbReference type="Proteomes" id="UP000030645">
    <property type="component" value="Unassembled WGS sequence"/>
</dbReference>
<dbReference type="EMBL" id="KE343685">
    <property type="protein sequence ID" value="EXB38239.1"/>
    <property type="molecule type" value="Genomic_DNA"/>
</dbReference>
<dbReference type="STRING" id="981085.W9QIV0"/>
<dbReference type="GO" id="GO:0016783">
    <property type="term" value="F:sulfurtransferase activity"/>
    <property type="evidence" value="ECO:0007669"/>
    <property type="project" value="TreeGrafter"/>
</dbReference>
<evidence type="ECO:0000256" key="2">
    <source>
        <dbReference type="ARBA" id="ARBA00022694"/>
    </source>
</evidence>
<organism evidence="3 4">
    <name type="scientific">Morus notabilis</name>
    <dbReference type="NCBI Taxonomy" id="981085"/>
    <lineage>
        <taxon>Eukaryota</taxon>
        <taxon>Viridiplantae</taxon>
        <taxon>Streptophyta</taxon>
        <taxon>Embryophyta</taxon>
        <taxon>Tracheophyta</taxon>
        <taxon>Spermatophyta</taxon>
        <taxon>Magnoliopsida</taxon>
        <taxon>eudicotyledons</taxon>
        <taxon>Gunneridae</taxon>
        <taxon>Pentapetalae</taxon>
        <taxon>rosids</taxon>
        <taxon>fabids</taxon>
        <taxon>Rosales</taxon>
        <taxon>Moraceae</taxon>
        <taxon>Moreae</taxon>
        <taxon>Morus</taxon>
    </lineage>
</organism>
<evidence type="ECO:0000313" key="4">
    <source>
        <dbReference type="Proteomes" id="UP000030645"/>
    </source>
</evidence>
<dbReference type="InterPro" id="IPR019407">
    <property type="entry name" value="CTU2"/>
</dbReference>